<dbReference type="Gene3D" id="1.10.530.40">
    <property type="match status" value="1"/>
</dbReference>
<dbReference type="GO" id="GO:0031640">
    <property type="term" value="P:killing of cells of another organism"/>
    <property type="evidence" value="ECO:0007669"/>
    <property type="project" value="UniProtKB-KW"/>
</dbReference>
<accession>A0A1M5MGW6</accession>
<evidence type="ECO:0000313" key="5">
    <source>
        <dbReference type="Proteomes" id="UP000184518"/>
    </source>
</evidence>
<keyword evidence="1 3" id="KW-0929">Antimicrobial</keyword>
<dbReference type="InterPro" id="IPR023347">
    <property type="entry name" value="Lysozyme_dom_sf"/>
</dbReference>
<dbReference type="InterPro" id="IPR002196">
    <property type="entry name" value="Glyco_hydro_24"/>
</dbReference>
<dbReference type="OrthoDB" id="5327667at2"/>
<dbReference type="GO" id="GO:0016998">
    <property type="term" value="P:cell wall macromolecule catabolic process"/>
    <property type="evidence" value="ECO:0007669"/>
    <property type="project" value="InterPro"/>
</dbReference>
<dbReference type="Proteomes" id="UP000184518">
    <property type="component" value="Unassembled WGS sequence"/>
</dbReference>
<comment type="similarity">
    <text evidence="3">Belongs to the glycosyl hydrolase 24 family.</text>
</comment>
<evidence type="ECO:0000256" key="2">
    <source>
        <dbReference type="ARBA" id="ARBA00022638"/>
    </source>
</evidence>
<name>A0A1M5MGW6_9FLAO</name>
<proteinExistence type="inferred from homology"/>
<evidence type="ECO:0000256" key="1">
    <source>
        <dbReference type="ARBA" id="ARBA00022529"/>
    </source>
</evidence>
<evidence type="ECO:0000313" key="4">
    <source>
        <dbReference type="EMBL" id="SHG76476.1"/>
    </source>
</evidence>
<dbReference type="RefSeq" id="WP_072964111.1">
    <property type="nucleotide sequence ID" value="NZ_FQUT01000022.1"/>
</dbReference>
<dbReference type="InterPro" id="IPR023346">
    <property type="entry name" value="Lysozyme-like_dom_sf"/>
</dbReference>
<dbReference type="GO" id="GO:0042742">
    <property type="term" value="P:defense response to bacterium"/>
    <property type="evidence" value="ECO:0007669"/>
    <property type="project" value="UniProtKB-KW"/>
</dbReference>
<evidence type="ECO:0000256" key="3">
    <source>
        <dbReference type="RuleBase" id="RU003788"/>
    </source>
</evidence>
<keyword evidence="2 3" id="KW-0081">Bacteriolytic enzyme</keyword>
<dbReference type="EC" id="3.2.1.17" evidence="3"/>
<dbReference type="AlphaFoldDB" id="A0A1M5MGW6"/>
<keyword evidence="3" id="KW-0378">Hydrolase</keyword>
<dbReference type="EMBL" id="FQUT01000022">
    <property type="protein sequence ID" value="SHG76476.1"/>
    <property type="molecule type" value="Genomic_DNA"/>
</dbReference>
<organism evidence="4 5">
    <name type="scientific">Chryseobacterium arachidis</name>
    <dbReference type="NCBI Taxonomy" id="1416778"/>
    <lineage>
        <taxon>Bacteria</taxon>
        <taxon>Pseudomonadati</taxon>
        <taxon>Bacteroidota</taxon>
        <taxon>Flavobacteriia</taxon>
        <taxon>Flavobacteriales</taxon>
        <taxon>Weeksellaceae</taxon>
        <taxon>Chryseobacterium group</taxon>
        <taxon>Chryseobacterium</taxon>
    </lineage>
</organism>
<dbReference type="GO" id="GO:0009253">
    <property type="term" value="P:peptidoglycan catabolic process"/>
    <property type="evidence" value="ECO:0007669"/>
    <property type="project" value="InterPro"/>
</dbReference>
<keyword evidence="3" id="KW-0326">Glycosidase</keyword>
<comment type="catalytic activity">
    <reaction evidence="3">
        <text>Hydrolysis of (1-&gt;4)-beta-linkages between N-acetylmuramic acid and N-acetyl-D-glucosamine residues in a peptidoglycan and between N-acetyl-D-glucosamine residues in chitodextrins.</text>
        <dbReference type="EC" id="3.2.1.17"/>
    </reaction>
</comment>
<gene>
    <name evidence="4" type="ORF">SAMN05443633_12223</name>
</gene>
<reference evidence="5" key="1">
    <citation type="submission" date="2016-11" db="EMBL/GenBank/DDBJ databases">
        <authorList>
            <person name="Varghese N."/>
            <person name="Submissions S."/>
        </authorList>
    </citation>
    <scope>NUCLEOTIDE SEQUENCE [LARGE SCALE GENOMIC DNA]</scope>
    <source>
        <strain evidence="5">DSM 27619</strain>
    </source>
</reference>
<dbReference type="Pfam" id="PF00959">
    <property type="entry name" value="Phage_lysozyme"/>
    <property type="match status" value="1"/>
</dbReference>
<dbReference type="GO" id="GO:0003796">
    <property type="term" value="F:lysozyme activity"/>
    <property type="evidence" value="ECO:0007669"/>
    <property type="project" value="UniProtKB-EC"/>
</dbReference>
<sequence>MVIFEKNKVLKKVQRDVTVKLYPKEFDALVDLLFSCGAYFLSTNKAPKLYKNLLDEKYEDAAKEFLDIEN</sequence>
<dbReference type="STRING" id="1416778.SAMN05443633_12223"/>
<dbReference type="SUPFAM" id="SSF53955">
    <property type="entry name" value="Lysozyme-like"/>
    <property type="match status" value="1"/>
</dbReference>
<protein>
    <recommendedName>
        <fullName evidence="3">Lysozyme</fullName>
        <ecNumber evidence="3">3.2.1.17</ecNumber>
    </recommendedName>
</protein>
<keyword evidence="5" id="KW-1185">Reference proteome</keyword>